<keyword evidence="1" id="KW-0805">Transcription regulation</keyword>
<gene>
    <name evidence="5" type="ORF">GCM10010913_22180</name>
</gene>
<dbReference type="Gene3D" id="1.10.10.10">
    <property type="entry name" value="Winged helix-like DNA-binding domain superfamily/Winged helix DNA-binding domain"/>
    <property type="match status" value="1"/>
</dbReference>
<dbReference type="PROSITE" id="PS50995">
    <property type="entry name" value="HTH_MARR_2"/>
    <property type="match status" value="1"/>
</dbReference>
<evidence type="ECO:0000259" key="4">
    <source>
        <dbReference type="PROSITE" id="PS50995"/>
    </source>
</evidence>
<dbReference type="EMBL" id="BMIW01000014">
    <property type="protein sequence ID" value="GGF99962.1"/>
    <property type="molecule type" value="Genomic_DNA"/>
</dbReference>
<organism evidence="5 6">
    <name type="scientific">Paenibacillus aceti</name>
    <dbReference type="NCBI Taxonomy" id="1820010"/>
    <lineage>
        <taxon>Bacteria</taxon>
        <taxon>Bacillati</taxon>
        <taxon>Bacillota</taxon>
        <taxon>Bacilli</taxon>
        <taxon>Bacillales</taxon>
        <taxon>Paenibacillaceae</taxon>
        <taxon>Paenibacillus</taxon>
    </lineage>
</organism>
<keyword evidence="2" id="KW-0238">DNA-binding</keyword>
<reference evidence="6" key="1">
    <citation type="journal article" date="2019" name="Int. J. Syst. Evol. Microbiol.">
        <title>The Global Catalogue of Microorganisms (GCM) 10K type strain sequencing project: providing services to taxonomists for standard genome sequencing and annotation.</title>
        <authorList>
            <consortium name="The Broad Institute Genomics Platform"/>
            <consortium name="The Broad Institute Genome Sequencing Center for Infectious Disease"/>
            <person name="Wu L."/>
            <person name="Ma J."/>
        </authorList>
    </citation>
    <scope>NUCLEOTIDE SEQUENCE [LARGE SCALE GENOMIC DNA]</scope>
    <source>
        <strain evidence="6">CGMCC 1.15420</strain>
    </source>
</reference>
<accession>A0ABQ1VWQ9</accession>
<dbReference type="PANTHER" id="PTHR42756:SF1">
    <property type="entry name" value="TRANSCRIPTIONAL REPRESSOR OF EMRAB OPERON"/>
    <property type="match status" value="1"/>
</dbReference>
<evidence type="ECO:0000313" key="6">
    <source>
        <dbReference type="Proteomes" id="UP000608420"/>
    </source>
</evidence>
<dbReference type="Pfam" id="PF01047">
    <property type="entry name" value="MarR"/>
    <property type="match status" value="1"/>
</dbReference>
<feature type="domain" description="HTH marR-type" evidence="4">
    <location>
        <begin position="3"/>
        <end position="138"/>
    </location>
</feature>
<dbReference type="PANTHER" id="PTHR42756">
    <property type="entry name" value="TRANSCRIPTIONAL REGULATOR, MARR"/>
    <property type="match status" value="1"/>
</dbReference>
<evidence type="ECO:0000256" key="1">
    <source>
        <dbReference type="ARBA" id="ARBA00023015"/>
    </source>
</evidence>
<dbReference type="InterPro" id="IPR036390">
    <property type="entry name" value="WH_DNA-bd_sf"/>
</dbReference>
<evidence type="ECO:0000313" key="5">
    <source>
        <dbReference type="EMBL" id="GGF99962.1"/>
    </source>
</evidence>
<keyword evidence="3" id="KW-0804">Transcription</keyword>
<dbReference type="InterPro" id="IPR036388">
    <property type="entry name" value="WH-like_DNA-bd_sf"/>
</dbReference>
<evidence type="ECO:0000256" key="2">
    <source>
        <dbReference type="ARBA" id="ARBA00023125"/>
    </source>
</evidence>
<keyword evidence="6" id="KW-1185">Reference proteome</keyword>
<dbReference type="SUPFAM" id="SSF46785">
    <property type="entry name" value="Winged helix' DNA-binding domain"/>
    <property type="match status" value="1"/>
</dbReference>
<protein>
    <recommendedName>
        <fullName evidence="4">HTH marR-type domain-containing protein</fullName>
    </recommendedName>
</protein>
<dbReference type="RefSeq" id="WP_120463952.1">
    <property type="nucleotide sequence ID" value="NZ_BMIW01000014.1"/>
</dbReference>
<proteinExistence type="predicted"/>
<dbReference type="InterPro" id="IPR000835">
    <property type="entry name" value="HTH_MarR-typ"/>
</dbReference>
<comment type="caution">
    <text evidence="5">The sequence shown here is derived from an EMBL/GenBank/DDBJ whole genome shotgun (WGS) entry which is preliminary data.</text>
</comment>
<sequence>MDKTPLFQKFVKFISSVHQVTHKITIGVRDETITPLQYRILEYIVVSGPITPSQISDCMHISLPNTSREIKKLIQKDLCKKYTSSEDRRLQYICLTDTGTEMMSQAFSTIEARFWERARSFSPAELAEIEQAIELLQMKLFNETEEPPSR</sequence>
<dbReference type="Proteomes" id="UP000608420">
    <property type="component" value="Unassembled WGS sequence"/>
</dbReference>
<evidence type="ECO:0000256" key="3">
    <source>
        <dbReference type="ARBA" id="ARBA00023163"/>
    </source>
</evidence>
<dbReference type="SMART" id="SM00347">
    <property type="entry name" value="HTH_MARR"/>
    <property type="match status" value="1"/>
</dbReference>
<name>A0ABQ1VWQ9_9BACL</name>